<organism evidence="2 3">
    <name type="scientific">Paenibacillus woosongensis</name>
    <dbReference type="NCBI Taxonomy" id="307580"/>
    <lineage>
        <taxon>Bacteria</taxon>
        <taxon>Bacillati</taxon>
        <taxon>Bacillota</taxon>
        <taxon>Bacilli</taxon>
        <taxon>Bacillales</taxon>
        <taxon>Paenibacillaceae</taxon>
        <taxon>Paenibacillus</taxon>
    </lineage>
</organism>
<reference evidence="2 3" key="1">
    <citation type="submission" date="2019-11" db="EMBL/GenBank/DDBJ databases">
        <title>Draft genome sequences of five Paenibacillus species of dairy origin.</title>
        <authorList>
            <person name="Olajide A.M."/>
            <person name="Chen S."/>
            <person name="Lapointe G."/>
        </authorList>
    </citation>
    <scope>NUCLEOTIDE SEQUENCE [LARGE SCALE GENOMIC DNA]</scope>
    <source>
        <strain evidence="2 3">12CR55</strain>
    </source>
</reference>
<evidence type="ECO:0000256" key="1">
    <source>
        <dbReference type="SAM" id="SignalP"/>
    </source>
</evidence>
<gene>
    <name evidence="2" type="ORF">GNP95_18065</name>
</gene>
<name>A0A7X2Z4I3_9BACL</name>
<feature type="chain" id="PRO_5030730377" evidence="1">
    <location>
        <begin position="29"/>
        <end position="175"/>
    </location>
</feature>
<dbReference type="AlphaFoldDB" id="A0A7X2Z4I3"/>
<dbReference type="RefSeq" id="WP_155612260.1">
    <property type="nucleotide sequence ID" value="NZ_WNZW01000008.1"/>
</dbReference>
<comment type="caution">
    <text evidence="2">The sequence shown here is derived from an EMBL/GenBank/DDBJ whole genome shotgun (WGS) entry which is preliminary data.</text>
</comment>
<dbReference type="OrthoDB" id="2678247at2"/>
<evidence type="ECO:0000313" key="2">
    <source>
        <dbReference type="EMBL" id="MUG46883.1"/>
    </source>
</evidence>
<feature type="signal peptide" evidence="1">
    <location>
        <begin position="1"/>
        <end position="28"/>
    </location>
</feature>
<proteinExistence type="predicted"/>
<protein>
    <submittedName>
        <fullName evidence="2">Uncharacterized protein</fullName>
    </submittedName>
</protein>
<dbReference type="Proteomes" id="UP000447876">
    <property type="component" value="Unassembled WGS sequence"/>
</dbReference>
<accession>A0A7X2Z4I3</accession>
<keyword evidence="1" id="KW-0732">Signal</keyword>
<evidence type="ECO:0000313" key="3">
    <source>
        <dbReference type="Proteomes" id="UP000447876"/>
    </source>
</evidence>
<dbReference type="EMBL" id="WNZW01000008">
    <property type="protein sequence ID" value="MUG46883.1"/>
    <property type="molecule type" value="Genomic_DNA"/>
</dbReference>
<sequence length="175" mass="19963">MLRKWLAVMIPLVLIVVMSSFGTSSSGAAEPRYAPVEQTPDTKVVYIEQLNTVSNGNHELVADEIQWYEGEAAEQAFLEHEPDAGIDGPPDGYYIVNEDHELTSYKVAQDVKILMQIYDRTGDVEDMDIRWGELVSLEQFKNILQNTEWIDVRDFPFHLTVKDGIIVEMVQQYIP</sequence>